<keyword evidence="4" id="KW-0966">Cell projection</keyword>
<name>A0A4V0P243_FLUSA</name>
<dbReference type="PANTHER" id="PTHR30531:SF12">
    <property type="entry name" value="FLAGELLAR BIOSYNTHETIC PROTEIN FLHB"/>
    <property type="match status" value="1"/>
</dbReference>
<keyword evidence="5" id="KW-1185">Reference proteome</keyword>
<keyword evidence="3" id="KW-1133">Transmembrane helix</keyword>
<organism evidence="4 5">
    <name type="scientific">Fluviispira sanaruensis</name>
    <dbReference type="NCBI Taxonomy" id="2493639"/>
    <lineage>
        <taxon>Bacteria</taxon>
        <taxon>Pseudomonadati</taxon>
        <taxon>Bdellovibrionota</taxon>
        <taxon>Oligoflexia</taxon>
        <taxon>Silvanigrellales</taxon>
        <taxon>Silvanigrellaceae</taxon>
        <taxon>Fluviispira</taxon>
    </lineage>
</organism>
<protein>
    <submittedName>
        <fullName evidence="4">Flagellar biosynthesis protein FlhB</fullName>
    </submittedName>
</protein>
<feature type="region of interest" description="Disordered" evidence="2">
    <location>
        <begin position="1"/>
        <end position="24"/>
    </location>
</feature>
<reference evidence="4 5" key="1">
    <citation type="submission" date="2018-12" db="EMBL/GenBank/DDBJ databases">
        <title>Rubrispira sanarue gen. nov., sp., nov., a member of the order Silvanigrellales, isolated from a brackish lake in Hamamatsu Japan.</title>
        <authorList>
            <person name="Maejima Y."/>
            <person name="Iino T."/>
            <person name="Muraguchi Y."/>
            <person name="Fukuda K."/>
            <person name="Nojiri H."/>
            <person name="Ohkuma M."/>
            <person name="Moriuchi R."/>
            <person name="Dohra H."/>
            <person name="Kimbara K."/>
            <person name="Shintani M."/>
        </authorList>
    </citation>
    <scope>NUCLEOTIDE SEQUENCE [LARGE SCALE GENOMIC DNA]</scope>
    <source>
        <strain evidence="4 5">RF1110005</strain>
    </source>
</reference>
<dbReference type="Gene3D" id="6.10.250.2080">
    <property type="match status" value="1"/>
</dbReference>
<dbReference type="GO" id="GO:0009306">
    <property type="term" value="P:protein secretion"/>
    <property type="evidence" value="ECO:0007669"/>
    <property type="project" value="InterPro"/>
</dbReference>
<evidence type="ECO:0000313" key="4">
    <source>
        <dbReference type="EMBL" id="BBH51927.1"/>
    </source>
</evidence>
<gene>
    <name evidence="4" type="ORF">JCM31447_03560</name>
</gene>
<dbReference type="SUPFAM" id="SSF160544">
    <property type="entry name" value="EscU C-terminal domain-like"/>
    <property type="match status" value="1"/>
</dbReference>
<keyword evidence="4" id="KW-0969">Cilium</keyword>
<feature type="transmembrane region" description="Helical" evidence="3">
    <location>
        <begin position="35"/>
        <end position="51"/>
    </location>
</feature>
<keyword evidence="3" id="KW-0472">Membrane</keyword>
<feature type="transmembrane region" description="Helical" evidence="3">
    <location>
        <begin position="84"/>
        <end position="114"/>
    </location>
</feature>
<dbReference type="InterPro" id="IPR029025">
    <property type="entry name" value="T3SS_substrate_exporter_C"/>
</dbReference>
<dbReference type="PANTHER" id="PTHR30531">
    <property type="entry name" value="FLAGELLAR BIOSYNTHETIC PROTEIN FLHB"/>
    <property type="match status" value="1"/>
</dbReference>
<dbReference type="OrthoDB" id="5289470at2"/>
<dbReference type="RefSeq" id="WP_130605927.1">
    <property type="nucleotide sequence ID" value="NZ_AP019368.1"/>
</dbReference>
<feature type="transmembrane region" description="Helical" evidence="3">
    <location>
        <begin position="149"/>
        <end position="167"/>
    </location>
</feature>
<evidence type="ECO:0000313" key="5">
    <source>
        <dbReference type="Proteomes" id="UP000291236"/>
    </source>
</evidence>
<dbReference type="Proteomes" id="UP000291236">
    <property type="component" value="Chromosome"/>
</dbReference>
<proteinExistence type="inferred from homology"/>
<feature type="transmembrane region" description="Helical" evidence="3">
    <location>
        <begin position="196"/>
        <end position="217"/>
    </location>
</feature>
<dbReference type="Gene3D" id="3.40.1690.10">
    <property type="entry name" value="secretion proteins EscU"/>
    <property type="match status" value="1"/>
</dbReference>
<accession>A0A4V0P243</accession>
<dbReference type="EMBL" id="AP019368">
    <property type="protein sequence ID" value="BBH51927.1"/>
    <property type="molecule type" value="Genomic_DNA"/>
</dbReference>
<dbReference type="Pfam" id="PF01312">
    <property type="entry name" value="Bac_export_2"/>
    <property type="match status" value="1"/>
</dbReference>
<evidence type="ECO:0000256" key="2">
    <source>
        <dbReference type="SAM" id="MobiDB-lite"/>
    </source>
</evidence>
<dbReference type="InterPro" id="IPR006135">
    <property type="entry name" value="T3SS_substrate_exporter"/>
</dbReference>
<evidence type="ECO:0000256" key="1">
    <source>
        <dbReference type="ARBA" id="ARBA00010690"/>
    </source>
</evidence>
<comment type="similarity">
    <text evidence="1">Belongs to the type III secretion exporter family.</text>
</comment>
<dbReference type="GO" id="GO:0005886">
    <property type="term" value="C:plasma membrane"/>
    <property type="evidence" value="ECO:0007669"/>
    <property type="project" value="TreeGrafter"/>
</dbReference>
<dbReference type="KEGG" id="sbf:JCM31447_03560"/>
<evidence type="ECO:0000256" key="3">
    <source>
        <dbReference type="SAM" id="Phobius"/>
    </source>
</evidence>
<dbReference type="PRINTS" id="PR00950">
    <property type="entry name" value="TYPE3IMSPROT"/>
</dbReference>
<sequence>MEQREEKGQEDKTEEATEEKRNQFREEGNIANPREIVACVTLILFTSYFYFSSQNLILAFQECFRRAWFGFPGYYVDYSSLLKVIFYAISPILPHFIFIVLACSVFPTFIGLAVTRFNWSWKKLNFNIGKLDPISGFARMFSVNSFVEMIKVVTKCLIFSILIFIVLKSEIFSASENYFYNNLDYMKNIGNSISKLMLVMCAAGVVIGGGDFSYNFWKINRDMKMTKQELKEEVKKHEGDPLLKSQRKRMARDFVMRKSLREVPKASFVVTNPEHFSVAIRYKKGMTAPVIIAKGQDLIAFKIREIAKQHDIMIVENKPLARTLYKTVKVGQEIPPVLYQSVIEVIKYIHKIRGRKYFERFEA</sequence>
<keyword evidence="3" id="KW-0812">Transmembrane</keyword>
<keyword evidence="4" id="KW-0282">Flagellum</keyword>
<dbReference type="AlphaFoldDB" id="A0A4V0P243"/>